<feature type="compositionally biased region" description="Basic and acidic residues" evidence="2">
    <location>
        <begin position="152"/>
        <end position="162"/>
    </location>
</feature>
<sequence>MATTESRSDASSIDESELEEADPNNRTVRALTEVMTVLDSIGRARNADDLFLVNSESGSEYLVDTQTGSCECKWKQYNPDKECKHQKRVAFATGKRPIPQWVDDDALDDQFGLHVDGEPRKAVADGGVMQVRFDDGGVTDPTEDPLAVTSEDEPRTKRAKQEDMDVSFLAKPGRYEVHSASDSRYEVDVLEETCSCPDEAERCKHRRRVASDSRYEVDVLEETCSCPDEAERCKHRRRVEIEIDAQRVPRPDGKLPDA</sequence>
<dbReference type="Proteomes" id="UP000011623">
    <property type="component" value="Unassembled WGS sequence"/>
</dbReference>
<feature type="region of interest" description="Disordered" evidence="2">
    <location>
        <begin position="134"/>
        <end position="162"/>
    </location>
</feature>
<dbReference type="GO" id="GO:0008270">
    <property type="term" value="F:zinc ion binding"/>
    <property type="evidence" value="ECO:0007669"/>
    <property type="project" value="UniProtKB-KW"/>
</dbReference>
<keyword evidence="1" id="KW-0863">Zinc-finger</keyword>
<dbReference type="Pfam" id="PF04434">
    <property type="entry name" value="SWIM"/>
    <property type="match status" value="2"/>
</dbReference>
<evidence type="ECO:0000259" key="3">
    <source>
        <dbReference type="PROSITE" id="PS50966"/>
    </source>
</evidence>
<protein>
    <recommendedName>
        <fullName evidence="3">SWIM-type domain-containing protein</fullName>
    </recommendedName>
</protein>
<feature type="compositionally biased region" description="Acidic residues" evidence="2">
    <location>
        <begin position="12"/>
        <end position="22"/>
    </location>
</feature>
<comment type="caution">
    <text evidence="4">The sequence shown here is derived from an EMBL/GenBank/DDBJ whole genome shotgun (WGS) entry which is preliminary data.</text>
</comment>
<evidence type="ECO:0000256" key="2">
    <source>
        <dbReference type="SAM" id="MobiDB-lite"/>
    </source>
</evidence>
<gene>
    <name evidence="4" type="ORF">C442_05756</name>
</gene>
<dbReference type="RefSeq" id="WP_008308599.1">
    <property type="nucleotide sequence ID" value="NZ_AOLW01000012.1"/>
</dbReference>
<dbReference type="AlphaFoldDB" id="M0KQX4"/>
<dbReference type="InterPro" id="IPR007527">
    <property type="entry name" value="Znf_SWIM"/>
</dbReference>
<dbReference type="PATRIC" id="fig|1227452.3.peg.1150"/>
<evidence type="ECO:0000313" key="4">
    <source>
        <dbReference type="EMBL" id="EMA23343.1"/>
    </source>
</evidence>
<keyword evidence="1" id="KW-0862">Zinc</keyword>
<feature type="compositionally biased region" description="Polar residues" evidence="2">
    <location>
        <begin position="1"/>
        <end position="11"/>
    </location>
</feature>
<feature type="domain" description="SWIM-type" evidence="3">
    <location>
        <begin position="215"/>
        <end position="244"/>
    </location>
</feature>
<evidence type="ECO:0000313" key="5">
    <source>
        <dbReference type="Proteomes" id="UP000011623"/>
    </source>
</evidence>
<proteinExistence type="predicted"/>
<accession>M0KQX4</accession>
<feature type="region of interest" description="Disordered" evidence="2">
    <location>
        <begin position="1"/>
        <end position="27"/>
    </location>
</feature>
<dbReference type="EMBL" id="AOLW01000012">
    <property type="protein sequence ID" value="EMA23343.1"/>
    <property type="molecule type" value="Genomic_DNA"/>
</dbReference>
<keyword evidence="5" id="KW-1185">Reference proteome</keyword>
<name>M0KQX4_9EURY</name>
<organism evidence="4 5">
    <name type="scientific">Haloarcula amylolytica JCM 13557</name>
    <dbReference type="NCBI Taxonomy" id="1227452"/>
    <lineage>
        <taxon>Archaea</taxon>
        <taxon>Methanobacteriati</taxon>
        <taxon>Methanobacteriota</taxon>
        <taxon>Stenosarchaea group</taxon>
        <taxon>Halobacteria</taxon>
        <taxon>Halobacteriales</taxon>
        <taxon>Haloarculaceae</taxon>
        <taxon>Haloarcula</taxon>
    </lineage>
</organism>
<keyword evidence="1" id="KW-0479">Metal-binding</keyword>
<reference evidence="4 5" key="1">
    <citation type="journal article" date="2014" name="PLoS Genet.">
        <title>Phylogenetically driven sequencing of extremely halophilic archaea reveals strategies for static and dynamic osmo-response.</title>
        <authorList>
            <person name="Becker E.A."/>
            <person name="Seitzer P.M."/>
            <person name="Tritt A."/>
            <person name="Larsen D."/>
            <person name="Krusor M."/>
            <person name="Yao A.I."/>
            <person name="Wu D."/>
            <person name="Madern D."/>
            <person name="Eisen J.A."/>
            <person name="Darling A.E."/>
            <person name="Facciotti M.T."/>
        </authorList>
    </citation>
    <scope>NUCLEOTIDE SEQUENCE [LARGE SCALE GENOMIC DNA]</scope>
    <source>
        <strain evidence="4 5">JCM 13557</strain>
    </source>
</reference>
<dbReference type="PROSITE" id="PS50966">
    <property type="entry name" value="ZF_SWIM"/>
    <property type="match status" value="2"/>
</dbReference>
<evidence type="ECO:0000256" key="1">
    <source>
        <dbReference type="PROSITE-ProRule" id="PRU00325"/>
    </source>
</evidence>
<feature type="domain" description="SWIM-type" evidence="3">
    <location>
        <begin position="185"/>
        <end position="214"/>
    </location>
</feature>